<proteinExistence type="predicted"/>
<dbReference type="AlphaFoldDB" id="A0A517VFW9"/>
<evidence type="ECO:0000313" key="2">
    <source>
        <dbReference type="Proteomes" id="UP000316855"/>
    </source>
</evidence>
<dbReference type="RefSeq" id="WP_145229083.1">
    <property type="nucleotide sequence ID" value="NZ_CP036343.1"/>
</dbReference>
<dbReference type="KEGG" id="gax:Pan161_35430"/>
<keyword evidence="2" id="KW-1185">Reference proteome</keyword>
<dbReference type="Proteomes" id="UP000316855">
    <property type="component" value="Chromosome"/>
</dbReference>
<sequence>MQKFVIEKLSERIPIVRDEIWSVYIEDKPKFTGTLKQCCDWVQNPEKEHPSRSASLFGMW</sequence>
<evidence type="ECO:0000313" key="1">
    <source>
        <dbReference type="EMBL" id="QDT91879.1"/>
    </source>
</evidence>
<gene>
    <name evidence="1" type="ORF">Pan161_35430</name>
</gene>
<dbReference type="OrthoDB" id="287875at2"/>
<reference evidence="1 2" key="1">
    <citation type="submission" date="2019-02" db="EMBL/GenBank/DDBJ databases">
        <title>Deep-cultivation of Planctomycetes and their phenomic and genomic characterization uncovers novel biology.</title>
        <authorList>
            <person name="Wiegand S."/>
            <person name="Jogler M."/>
            <person name="Boedeker C."/>
            <person name="Pinto D."/>
            <person name="Vollmers J."/>
            <person name="Rivas-Marin E."/>
            <person name="Kohn T."/>
            <person name="Peeters S.H."/>
            <person name="Heuer A."/>
            <person name="Rast P."/>
            <person name="Oberbeckmann S."/>
            <person name="Bunk B."/>
            <person name="Jeske O."/>
            <person name="Meyerdierks A."/>
            <person name="Storesund J.E."/>
            <person name="Kallscheuer N."/>
            <person name="Luecker S."/>
            <person name="Lage O.M."/>
            <person name="Pohl T."/>
            <person name="Merkel B.J."/>
            <person name="Hornburger P."/>
            <person name="Mueller R.-W."/>
            <person name="Bruemmer F."/>
            <person name="Labrenz M."/>
            <person name="Spormann A.M."/>
            <person name="Op den Camp H."/>
            <person name="Overmann J."/>
            <person name="Amann R."/>
            <person name="Jetten M.S.M."/>
            <person name="Mascher T."/>
            <person name="Medema M.H."/>
            <person name="Devos D.P."/>
            <person name="Kaster A.-K."/>
            <person name="Ovreas L."/>
            <person name="Rohde M."/>
            <person name="Galperin M.Y."/>
            <person name="Jogler C."/>
        </authorList>
    </citation>
    <scope>NUCLEOTIDE SEQUENCE [LARGE SCALE GENOMIC DNA]</scope>
    <source>
        <strain evidence="1 2">Pan161</strain>
    </source>
</reference>
<protein>
    <submittedName>
        <fullName evidence="1">Uncharacterized protein</fullName>
    </submittedName>
</protein>
<accession>A0A517VFW9</accession>
<organism evidence="1 2">
    <name type="scientific">Gimesia algae</name>
    <dbReference type="NCBI Taxonomy" id="2527971"/>
    <lineage>
        <taxon>Bacteria</taxon>
        <taxon>Pseudomonadati</taxon>
        <taxon>Planctomycetota</taxon>
        <taxon>Planctomycetia</taxon>
        <taxon>Planctomycetales</taxon>
        <taxon>Planctomycetaceae</taxon>
        <taxon>Gimesia</taxon>
    </lineage>
</organism>
<name>A0A517VFW9_9PLAN</name>
<dbReference type="EMBL" id="CP036343">
    <property type="protein sequence ID" value="QDT91879.1"/>
    <property type="molecule type" value="Genomic_DNA"/>
</dbReference>